<protein>
    <submittedName>
        <fullName evidence="1">Uncharacterized protein</fullName>
    </submittedName>
</protein>
<name>A0ACD5UVR9_AVESA</name>
<reference evidence="1" key="1">
    <citation type="submission" date="2021-05" db="EMBL/GenBank/DDBJ databases">
        <authorList>
            <person name="Scholz U."/>
            <person name="Mascher M."/>
            <person name="Fiebig A."/>
        </authorList>
    </citation>
    <scope>NUCLEOTIDE SEQUENCE [LARGE SCALE GENOMIC DNA]</scope>
</reference>
<reference evidence="1" key="2">
    <citation type="submission" date="2025-09" db="UniProtKB">
        <authorList>
            <consortium name="EnsemblPlants"/>
        </authorList>
    </citation>
    <scope>IDENTIFICATION</scope>
</reference>
<dbReference type="EnsemblPlants" id="AVESA.00010b.r2.2CG0323730.1">
    <property type="protein sequence ID" value="AVESA.00010b.r2.2CG0323730.1.CDS.1"/>
    <property type="gene ID" value="AVESA.00010b.r2.2CG0323730"/>
</dbReference>
<organism evidence="1 2">
    <name type="scientific">Avena sativa</name>
    <name type="common">Oat</name>
    <dbReference type="NCBI Taxonomy" id="4498"/>
    <lineage>
        <taxon>Eukaryota</taxon>
        <taxon>Viridiplantae</taxon>
        <taxon>Streptophyta</taxon>
        <taxon>Embryophyta</taxon>
        <taxon>Tracheophyta</taxon>
        <taxon>Spermatophyta</taxon>
        <taxon>Magnoliopsida</taxon>
        <taxon>Liliopsida</taxon>
        <taxon>Poales</taxon>
        <taxon>Poaceae</taxon>
        <taxon>BOP clade</taxon>
        <taxon>Pooideae</taxon>
        <taxon>Poodae</taxon>
        <taxon>Poeae</taxon>
        <taxon>Poeae Chloroplast Group 1 (Aveneae type)</taxon>
        <taxon>Aveninae</taxon>
        <taxon>Avena</taxon>
    </lineage>
</organism>
<proteinExistence type="predicted"/>
<accession>A0ACD5UVR9</accession>
<keyword evidence="2" id="KW-1185">Reference proteome</keyword>
<dbReference type="Proteomes" id="UP001732700">
    <property type="component" value="Chromosome 2C"/>
</dbReference>
<evidence type="ECO:0000313" key="2">
    <source>
        <dbReference type="Proteomes" id="UP001732700"/>
    </source>
</evidence>
<evidence type="ECO:0000313" key="1">
    <source>
        <dbReference type="EnsemblPlants" id="AVESA.00010b.r2.2CG0323730.1.CDS.1"/>
    </source>
</evidence>
<sequence length="295" mass="33933">MLSITTPSYCDGWRSIQRLIASCPRLVDLTLQAIHCLKRVSVLDKRLRRFTLRCCHNLKSVDIDASELKSLDYCGPVPTESLFSLHDTSGIPLCTVDFCLAARSREVEFDGFRRFMEKISDVMRLHLHHRSLESRFFLWFPLFSNLTWLMLQGPVESCGAVVAVGRVLQQTPNLEVLYLCMEEDEYAVADKNEYYETEEGEDYYVDDLFEAPDEFTVPDEPSFSVPCLRHRVKEINMVHYKGGEAQRMMARLLFSNALVLERMCVGLVKGTFASQSKLKNEIETWVVAVPHKVFL</sequence>